<dbReference type="Proteomes" id="UP000567179">
    <property type="component" value="Unassembled WGS sequence"/>
</dbReference>
<sequence>MKVSKQAPRVGRAIQRDNRTAVPAKSVNVGAGVLTKKQAKPLDPYTMRPEPGQRYTLNPPCIPCTDADVQCVVFFGKKKRSKDQTPTCVRCNRDHRKCKKEDDDFPVLVRISTPVADSVGSSAPSPSRIPSAASSARSPTAGPSSAPQGKDMGLVNTDLVHLGKRLRMLDRKVSTVLSGVKELHTQMAAFVSSQKGDN</sequence>
<dbReference type="AlphaFoldDB" id="A0A8H5BQH9"/>
<accession>A0A8H5BQH9</accession>
<proteinExistence type="predicted"/>
<feature type="compositionally biased region" description="Low complexity" evidence="1">
    <location>
        <begin position="121"/>
        <end position="147"/>
    </location>
</feature>
<keyword evidence="3" id="KW-1185">Reference proteome</keyword>
<evidence type="ECO:0000313" key="3">
    <source>
        <dbReference type="Proteomes" id="UP000567179"/>
    </source>
</evidence>
<evidence type="ECO:0000313" key="2">
    <source>
        <dbReference type="EMBL" id="KAF5327483.1"/>
    </source>
</evidence>
<dbReference type="EMBL" id="JAACJJ010000014">
    <property type="protein sequence ID" value="KAF5327483.1"/>
    <property type="molecule type" value="Genomic_DNA"/>
</dbReference>
<reference evidence="2 3" key="1">
    <citation type="journal article" date="2020" name="ISME J.">
        <title>Uncovering the hidden diversity of litter-decomposition mechanisms in mushroom-forming fungi.</title>
        <authorList>
            <person name="Floudas D."/>
            <person name="Bentzer J."/>
            <person name="Ahren D."/>
            <person name="Johansson T."/>
            <person name="Persson P."/>
            <person name="Tunlid A."/>
        </authorList>
    </citation>
    <scope>NUCLEOTIDE SEQUENCE [LARGE SCALE GENOMIC DNA]</scope>
    <source>
        <strain evidence="2 3">CBS 101986</strain>
    </source>
</reference>
<protein>
    <submittedName>
        <fullName evidence="2">Uncharacterized protein</fullName>
    </submittedName>
</protein>
<feature type="region of interest" description="Disordered" evidence="1">
    <location>
        <begin position="116"/>
        <end position="154"/>
    </location>
</feature>
<name>A0A8H5BQH9_9AGAR</name>
<comment type="caution">
    <text evidence="2">The sequence shown here is derived from an EMBL/GenBank/DDBJ whole genome shotgun (WGS) entry which is preliminary data.</text>
</comment>
<feature type="region of interest" description="Disordered" evidence="1">
    <location>
        <begin position="1"/>
        <end position="23"/>
    </location>
</feature>
<evidence type="ECO:0000256" key="1">
    <source>
        <dbReference type="SAM" id="MobiDB-lite"/>
    </source>
</evidence>
<organism evidence="2 3">
    <name type="scientific">Psilocybe cf. subviscida</name>
    <dbReference type="NCBI Taxonomy" id="2480587"/>
    <lineage>
        <taxon>Eukaryota</taxon>
        <taxon>Fungi</taxon>
        <taxon>Dikarya</taxon>
        <taxon>Basidiomycota</taxon>
        <taxon>Agaricomycotina</taxon>
        <taxon>Agaricomycetes</taxon>
        <taxon>Agaricomycetidae</taxon>
        <taxon>Agaricales</taxon>
        <taxon>Agaricineae</taxon>
        <taxon>Strophariaceae</taxon>
        <taxon>Psilocybe</taxon>
    </lineage>
</organism>
<gene>
    <name evidence="2" type="ORF">D9619_005130</name>
</gene>